<dbReference type="Pfam" id="PF14367">
    <property type="entry name" value="DUF4411"/>
    <property type="match status" value="1"/>
</dbReference>
<keyword evidence="2" id="KW-1185">Reference proteome</keyword>
<dbReference type="eggNOG" id="COG1487">
    <property type="taxonomic scope" value="Bacteria"/>
</dbReference>
<protein>
    <recommendedName>
        <fullName evidence="3">DUF4411 family protein</fullName>
    </recommendedName>
</protein>
<accession>E4T8L4</accession>
<evidence type="ECO:0000313" key="2">
    <source>
        <dbReference type="Proteomes" id="UP000008718"/>
    </source>
</evidence>
<gene>
    <name evidence="1" type="ordered locus">Palpr_2995</name>
</gene>
<dbReference type="InterPro" id="IPR029060">
    <property type="entry name" value="PIN-like_dom_sf"/>
</dbReference>
<reference evidence="1 2" key="2">
    <citation type="journal article" date="2011" name="Stand. Genomic Sci.">
        <title>Complete genome sequence of Paludibacter propionicigenes type strain (WB4).</title>
        <authorList>
            <person name="Gronow S."/>
            <person name="Munk C."/>
            <person name="Lapidus A."/>
            <person name="Nolan M."/>
            <person name="Lucas S."/>
            <person name="Hammon N."/>
            <person name="Deshpande S."/>
            <person name="Cheng J.F."/>
            <person name="Tapia R."/>
            <person name="Han C."/>
            <person name="Goodwin L."/>
            <person name="Pitluck S."/>
            <person name="Liolios K."/>
            <person name="Ivanova N."/>
            <person name="Mavromatis K."/>
            <person name="Mikhailova N."/>
            <person name="Pati A."/>
            <person name="Chen A."/>
            <person name="Palaniappan K."/>
            <person name="Land M."/>
            <person name="Hauser L."/>
            <person name="Chang Y.J."/>
            <person name="Jeffries C.D."/>
            <person name="Brambilla E."/>
            <person name="Rohde M."/>
            <person name="Goker M."/>
            <person name="Detter J.C."/>
            <person name="Woyke T."/>
            <person name="Bristow J."/>
            <person name="Eisen J.A."/>
            <person name="Markowitz V."/>
            <person name="Hugenholtz P."/>
            <person name="Kyrpides N.C."/>
            <person name="Klenk H.P."/>
        </authorList>
    </citation>
    <scope>NUCLEOTIDE SEQUENCE [LARGE SCALE GENOMIC DNA]</scope>
    <source>
        <strain evidence="2">DSM 17365 / JCM 13257 / WB4</strain>
    </source>
</reference>
<dbReference type="HOGENOM" id="CLU_116293_0_1_10"/>
<dbReference type="RefSeq" id="WP_013446492.1">
    <property type="nucleotide sequence ID" value="NC_014734.1"/>
</dbReference>
<dbReference type="Proteomes" id="UP000008718">
    <property type="component" value="Chromosome"/>
</dbReference>
<dbReference type="Gene3D" id="3.40.50.1010">
    <property type="entry name" value="5'-nuclease"/>
    <property type="match status" value="1"/>
</dbReference>
<dbReference type="AlphaFoldDB" id="E4T8L4"/>
<evidence type="ECO:0008006" key="3">
    <source>
        <dbReference type="Google" id="ProtNLM"/>
    </source>
</evidence>
<dbReference type="STRING" id="694427.Palpr_2995"/>
<reference key="1">
    <citation type="submission" date="2010-11" db="EMBL/GenBank/DDBJ databases">
        <title>The complete genome of Paludibacter propionicigenes DSM 17365.</title>
        <authorList>
            <consortium name="US DOE Joint Genome Institute (JGI-PGF)"/>
            <person name="Lucas S."/>
            <person name="Copeland A."/>
            <person name="Lapidus A."/>
            <person name="Bruce D."/>
            <person name="Goodwin L."/>
            <person name="Pitluck S."/>
            <person name="Kyrpides N."/>
            <person name="Mavromatis K."/>
            <person name="Ivanova N."/>
            <person name="Munk A.C."/>
            <person name="Brettin T."/>
            <person name="Detter J.C."/>
            <person name="Han C."/>
            <person name="Tapia R."/>
            <person name="Land M."/>
            <person name="Hauser L."/>
            <person name="Markowitz V."/>
            <person name="Cheng J.-F."/>
            <person name="Hugenholtz P."/>
            <person name="Woyke T."/>
            <person name="Wu D."/>
            <person name="Gronow S."/>
            <person name="Wellnitz S."/>
            <person name="Brambilla E."/>
            <person name="Klenk H.-P."/>
            <person name="Eisen J.A."/>
        </authorList>
    </citation>
    <scope>NUCLEOTIDE SEQUENCE</scope>
    <source>
        <strain>WB4</strain>
    </source>
</reference>
<sequence length="168" mass="19255">MSMIAPLYCLDANVLIQAWQKYYSPALCPDYWDRLNDLGEQGLIFIPAAVRDEITKTEDELSQWLKTSKIQIRSITEPVTYYLRQIYQANPIHKGLVDNVKGRSLADPWVIAHAMSESAVVVTKEEKITAANSNRIKIPNVCDNMGIRWMNDFEFIAEVGIRFSCRIE</sequence>
<dbReference type="PIRSF" id="PIRSF008505">
    <property type="entry name" value="UCP008505"/>
    <property type="match status" value="1"/>
</dbReference>
<organism evidence="1 2">
    <name type="scientific">Paludibacter propionicigenes (strain DSM 17365 / JCM 13257 / WB4)</name>
    <dbReference type="NCBI Taxonomy" id="694427"/>
    <lineage>
        <taxon>Bacteria</taxon>
        <taxon>Pseudomonadati</taxon>
        <taxon>Bacteroidota</taxon>
        <taxon>Bacteroidia</taxon>
        <taxon>Bacteroidales</taxon>
        <taxon>Paludibacteraceae</taxon>
        <taxon>Paludibacter</taxon>
    </lineage>
</organism>
<dbReference type="OrthoDB" id="3231195at2"/>
<proteinExistence type="predicted"/>
<dbReference type="EMBL" id="CP002345">
    <property type="protein sequence ID" value="ADQ81123.1"/>
    <property type="molecule type" value="Genomic_DNA"/>
</dbReference>
<dbReference type="SUPFAM" id="SSF88723">
    <property type="entry name" value="PIN domain-like"/>
    <property type="match status" value="1"/>
</dbReference>
<dbReference type="KEGG" id="ppn:Palpr_2995"/>
<name>E4T8L4_PALPW</name>
<dbReference type="InterPro" id="IPR016541">
    <property type="entry name" value="UCP008505"/>
</dbReference>
<evidence type="ECO:0000313" key="1">
    <source>
        <dbReference type="EMBL" id="ADQ81123.1"/>
    </source>
</evidence>